<dbReference type="OrthoDB" id="9880441at2759"/>
<dbReference type="PANTHER" id="PTHR28570:SF4">
    <property type="entry name" value="VACUOLAR AMINOPEPTIDASE 1"/>
    <property type="match status" value="1"/>
</dbReference>
<evidence type="ECO:0000313" key="10">
    <source>
        <dbReference type="EMBL" id="CDO53730.1"/>
    </source>
</evidence>
<name>A0A0J9X8I0_GEOCN</name>
<dbReference type="SUPFAM" id="SSF101821">
    <property type="entry name" value="Aminopeptidase/glucanase lid domain"/>
    <property type="match status" value="1"/>
</dbReference>
<dbReference type="NCBIfam" id="NF002759">
    <property type="entry name" value="PRK02813.1"/>
    <property type="match status" value="1"/>
</dbReference>
<dbReference type="Gene3D" id="3.40.630.10">
    <property type="entry name" value="Zn peptidases"/>
    <property type="match status" value="1"/>
</dbReference>
<evidence type="ECO:0000256" key="6">
    <source>
        <dbReference type="ARBA" id="ARBA00022801"/>
    </source>
</evidence>
<keyword evidence="11" id="KW-1185">Reference proteome</keyword>
<evidence type="ECO:0000313" key="11">
    <source>
        <dbReference type="Proteomes" id="UP000242525"/>
    </source>
</evidence>
<proteinExistence type="inferred from homology"/>
<dbReference type="PRINTS" id="PR00932">
    <property type="entry name" value="AMINO1PTASE"/>
</dbReference>
<keyword evidence="5 9" id="KW-0479">Metal-binding</keyword>
<dbReference type="STRING" id="1173061.A0A0J9X8I0"/>
<keyword evidence="4 9" id="KW-0645">Protease</keyword>
<dbReference type="EMBL" id="CCBN010000005">
    <property type="protein sequence ID" value="CDO53730.1"/>
    <property type="molecule type" value="Genomic_DNA"/>
</dbReference>
<keyword evidence="3 9" id="KW-0031">Aminopeptidase</keyword>
<evidence type="ECO:0000256" key="3">
    <source>
        <dbReference type="ARBA" id="ARBA00022438"/>
    </source>
</evidence>
<evidence type="ECO:0000256" key="7">
    <source>
        <dbReference type="ARBA" id="ARBA00022833"/>
    </source>
</evidence>
<dbReference type="Gene3D" id="2.30.250.10">
    <property type="entry name" value="Aminopeptidase i, Domain 2"/>
    <property type="match status" value="1"/>
</dbReference>
<keyword evidence="7 9" id="KW-0862">Zinc</keyword>
<dbReference type="Pfam" id="PF02127">
    <property type="entry name" value="Peptidase_M18"/>
    <property type="match status" value="1"/>
</dbReference>
<comment type="similarity">
    <text evidence="2 9">Belongs to the peptidase M18 family.</text>
</comment>
<dbReference type="PANTHER" id="PTHR28570">
    <property type="entry name" value="ASPARTYL AMINOPEPTIDASE"/>
    <property type="match status" value="1"/>
</dbReference>
<accession>A0A0J9X8I0</accession>
<dbReference type="Proteomes" id="UP000242525">
    <property type="component" value="Unassembled WGS sequence"/>
</dbReference>
<evidence type="ECO:0000256" key="5">
    <source>
        <dbReference type="ARBA" id="ARBA00022723"/>
    </source>
</evidence>
<evidence type="ECO:0000256" key="4">
    <source>
        <dbReference type="ARBA" id="ARBA00022670"/>
    </source>
</evidence>
<dbReference type="InterPro" id="IPR001948">
    <property type="entry name" value="Peptidase_M18"/>
</dbReference>
<dbReference type="AlphaFoldDB" id="A0A0J9X8I0"/>
<sequence length="490" mass="53211">MALPDYDKDKYAFANNSPKDWTALDYAYDFINFLQNNPTEFHAAQHICQVLDKAGFKYISERSAWTDGVSVAGKFYTVRNGSAVVAFEIGAKWNPNDNGIAMVGAHIDAITAKLKPISIVSTSEDGEGGYLRIGVAPYSGALSPQWWDRDLGIGGRLIVRDSAAAAAGKPQAIKSVLVKLDHPISRIPTLAPHFGAVAKGPFNKETQMVPIIGLQSEVEPPTEKEKESPVYNKHDLRLLRAIAKQAGVALEDVLEVELQLYDFQPGTLGGLDREFLIAGRLDDKLCSYAALYGLIESGGADPSAFNVVALFDNEEVGSLTKQGARGGLLEAVIDRVLESTGEIELKRQVLANSFFVSADTTHAVNPNFRDQYLEHHKPKLNQGVTIKYNVNMANTTDAVSSVLVQEIARRTGNKLQYFHIRNDSRSGGTIGPAVSAALGVRSIDVGIPQLAMHSIRATTGTRDVYLGVKFFRAIYEQFGTVDTELANGGL</sequence>
<dbReference type="GO" id="GO:0000324">
    <property type="term" value="C:fungal-type vacuole"/>
    <property type="evidence" value="ECO:0007669"/>
    <property type="project" value="TreeGrafter"/>
</dbReference>
<dbReference type="GO" id="GO:0008270">
    <property type="term" value="F:zinc ion binding"/>
    <property type="evidence" value="ECO:0007669"/>
    <property type="project" value="InterPro"/>
</dbReference>
<comment type="cofactor">
    <cofactor evidence="1">
        <name>Zn(2+)</name>
        <dbReference type="ChEBI" id="CHEBI:29105"/>
    </cofactor>
</comment>
<protein>
    <submittedName>
        <fullName evidence="10">Similar to Saccharomyces cerevisiae YKL103C LAP4 Vacuolar aminopeptidase yscI</fullName>
    </submittedName>
</protein>
<evidence type="ECO:0000256" key="9">
    <source>
        <dbReference type="RuleBase" id="RU004386"/>
    </source>
</evidence>
<keyword evidence="8 9" id="KW-0482">Metalloprotease</keyword>
<evidence type="ECO:0000256" key="2">
    <source>
        <dbReference type="ARBA" id="ARBA00008290"/>
    </source>
</evidence>
<dbReference type="SUPFAM" id="SSF53187">
    <property type="entry name" value="Zn-dependent exopeptidases"/>
    <property type="match status" value="1"/>
</dbReference>
<keyword evidence="6 9" id="KW-0378">Hydrolase</keyword>
<dbReference type="InterPro" id="IPR023358">
    <property type="entry name" value="Peptidase_M18_dom2"/>
</dbReference>
<evidence type="ECO:0000256" key="8">
    <source>
        <dbReference type="ARBA" id="ARBA00023049"/>
    </source>
</evidence>
<dbReference type="GO" id="GO:0070006">
    <property type="term" value="F:metalloaminopeptidase activity"/>
    <property type="evidence" value="ECO:0007669"/>
    <property type="project" value="TreeGrafter"/>
</dbReference>
<dbReference type="CDD" id="cd05658">
    <property type="entry name" value="M18_DAP"/>
    <property type="match status" value="1"/>
</dbReference>
<evidence type="ECO:0000256" key="1">
    <source>
        <dbReference type="ARBA" id="ARBA00001947"/>
    </source>
</evidence>
<reference evidence="10" key="1">
    <citation type="submission" date="2014-03" db="EMBL/GenBank/DDBJ databases">
        <authorList>
            <person name="Casaregola S."/>
        </authorList>
    </citation>
    <scope>NUCLEOTIDE SEQUENCE [LARGE SCALE GENOMIC DNA]</scope>
    <source>
        <strain evidence="10">CLIB 918</strain>
    </source>
</reference>
<comment type="caution">
    <text evidence="10">The sequence shown here is derived from an EMBL/GenBank/DDBJ whole genome shotgun (WGS) entry which is preliminary data.</text>
</comment>
<gene>
    <name evidence="10" type="ORF">BN980_GECA05s06302g</name>
</gene>
<dbReference type="GO" id="GO:0006508">
    <property type="term" value="P:proteolysis"/>
    <property type="evidence" value="ECO:0007669"/>
    <property type="project" value="UniProtKB-KW"/>
</dbReference>
<dbReference type="FunFam" id="2.30.250.10:FF:000001">
    <property type="entry name" value="Aspartyl aminopeptidase 1"/>
    <property type="match status" value="1"/>
</dbReference>
<organism evidence="10 11">
    <name type="scientific">Geotrichum candidum</name>
    <name type="common">Oospora lactis</name>
    <name type="synonym">Dipodascus geotrichum</name>
    <dbReference type="NCBI Taxonomy" id="1173061"/>
    <lineage>
        <taxon>Eukaryota</taxon>
        <taxon>Fungi</taxon>
        <taxon>Dikarya</taxon>
        <taxon>Ascomycota</taxon>
        <taxon>Saccharomycotina</taxon>
        <taxon>Dipodascomycetes</taxon>
        <taxon>Dipodascales</taxon>
        <taxon>Dipodascaceae</taxon>
        <taxon>Geotrichum</taxon>
    </lineage>
</organism>